<evidence type="ECO:0000313" key="2">
    <source>
        <dbReference type="Proteomes" id="UP000187209"/>
    </source>
</evidence>
<comment type="caution">
    <text evidence="1">The sequence shown here is derived from an EMBL/GenBank/DDBJ whole genome shotgun (WGS) entry which is preliminary data.</text>
</comment>
<dbReference type="EMBL" id="MPUH01000170">
    <property type="protein sequence ID" value="OMJ87683.1"/>
    <property type="molecule type" value="Genomic_DNA"/>
</dbReference>
<sequence length="96" mass="11108">MEAAEVTDWKNIPFLPISINFLTFVANFDSDVGEWIKVDLKEREDTPELKRLGEDLESLKTKNDILLDMLTVKDLDLIEAQKLKKELEDLVSRSEN</sequence>
<dbReference type="OrthoDB" id="2145765at2759"/>
<gene>
    <name evidence="1" type="ORF">SteCoe_10527</name>
</gene>
<name>A0A1R2CFB0_9CILI</name>
<dbReference type="AlphaFoldDB" id="A0A1R2CFB0"/>
<evidence type="ECO:0000313" key="1">
    <source>
        <dbReference type="EMBL" id="OMJ87683.1"/>
    </source>
</evidence>
<accession>A0A1R2CFB0</accession>
<keyword evidence="2" id="KW-1185">Reference proteome</keyword>
<proteinExistence type="predicted"/>
<organism evidence="1 2">
    <name type="scientific">Stentor coeruleus</name>
    <dbReference type="NCBI Taxonomy" id="5963"/>
    <lineage>
        <taxon>Eukaryota</taxon>
        <taxon>Sar</taxon>
        <taxon>Alveolata</taxon>
        <taxon>Ciliophora</taxon>
        <taxon>Postciliodesmatophora</taxon>
        <taxon>Heterotrichea</taxon>
        <taxon>Heterotrichida</taxon>
        <taxon>Stentoridae</taxon>
        <taxon>Stentor</taxon>
    </lineage>
</organism>
<protein>
    <submittedName>
        <fullName evidence="1">Uncharacterized protein</fullName>
    </submittedName>
</protein>
<dbReference type="Proteomes" id="UP000187209">
    <property type="component" value="Unassembled WGS sequence"/>
</dbReference>
<reference evidence="1 2" key="1">
    <citation type="submission" date="2016-11" db="EMBL/GenBank/DDBJ databases">
        <title>The macronuclear genome of Stentor coeruleus: a giant cell with tiny introns.</title>
        <authorList>
            <person name="Slabodnick M."/>
            <person name="Ruby J.G."/>
            <person name="Reiff S.B."/>
            <person name="Swart E.C."/>
            <person name="Gosai S."/>
            <person name="Prabakaran S."/>
            <person name="Witkowska E."/>
            <person name="Larue G.E."/>
            <person name="Fisher S."/>
            <person name="Freeman R.M."/>
            <person name="Gunawardena J."/>
            <person name="Chu W."/>
            <person name="Stover N.A."/>
            <person name="Gregory B.D."/>
            <person name="Nowacki M."/>
            <person name="Derisi J."/>
            <person name="Roy S.W."/>
            <person name="Marshall W.F."/>
            <person name="Sood P."/>
        </authorList>
    </citation>
    <scope>NUCLEOTIDE SEQUENCE [LARGE SCALE GENOMIC DNA]</scope>
    <source>
        <strain evidence="1">WM001</strain>
    </source>
</reference>